<feature type="region of interest" description="Disordered" evidence="1">
    <location>
        <begin position="114"/>
        <end position="155"/>
    </location>
</feature>
<feature type="compositionally biased region" description="Polar residues" evidence="1">
    <location>
        <begin position="141"/>
        <end position="154"/>
    </location>
</feature>
<feature type="region of interest" description="Disordered" evidence="1">
    <location>
        <begin position="179"/>
        <end position="198"/>
    </location>
</feature>
<reference evidence="2 3" key="1">
    <citation type="submission" date="2018-01" db="EMBL/GenBank/DDBJ databases">
        <title>Genome characterization of the sugarcane-associated fungus Trichoderma ghanense CCMA-1212 and their application in lignocelulose bioconversion.</title>
        <authorList>
            <person name="Steindorff A.S."/>
            <person name="Mendes T.D."/>
            <person name="Vilela E.S.D."/>
            <person name="Rodrigues D.S."/>
            <person name="Formighieri E.F."/>
            <person name="Melo I.S."/>
            <person name="Favaro L.C.L."/>
        </authorList>
    </citation>
    <scope>NUCLEOTIDE SEQUENCE [LARGE SCALE GENOMIC DNA]</scope>
    <source>
        <strain evidence="2 3">CCMA-1212</strain>
    </source>
</reference>
<evidence type="ECO:0000313" key="3">
    <source>
        <dbReference type="Proteomes" id="UP001642720"/>
    </source>
</evidence>
<evidence type="ECO:0000313" key="2">
    <source>
        <dbReference type="EMBL" id="TFB05777.1"/>
    </source>
</evidence>
<proteinExistence type="predicted"/>
<dbReference type="Proteomes" id="UP001642720">
    <property type="component" value="Unassembled WGS sequence"/>
</dbReference>
<sequence length="198" mass="21355">MYCGSVDAALHPPSIATTSVCCFDSILSPRQGGYSCCLRLLHNDVVLHRDPAQTATIFFFSSLLFHLLLCSIRCPIRPSGSRLGIRRGRRASLWGASESIKSMPTQRGSCLAAVNGQDPPDLAATSTPLPLPPRPDSSPTGSRQPGATSRNSTEAARRLALRLRFPAPGHMKLGNATCTPWRHHSPPRTCPAQWSGQC</sequence>
<dbReference type="GeneID" id="300573627"/>
<evidence type="ECO:0000256" key="1">
    <source>
        <dbReference type="SAM" id="MobiDB-lite"/>
    </source>
</evidence>
<accession>A0ABY2HE36</accession>
<keyword evidence="3" id="KW-1185">Reference proteome</keyword>
<protein>
    <submittedName>
        <fullName evidence="2">Uncharacterized protein</fullName>
    </submittedName>
</protein>
<gene>
    <name evidence="2" type="ORF">CCMA1212_001761</name>
</gene>
<feature type="compositionally biased region" description="Low complexity" evidence="1">
    <location>
        <begin position="119"/>
        <end position="128"/>
    </location>
</feature>
<dbReference type="RefSeq" id="XP_073561978.1">
    <property type="nucleotide sequence ID" value="XM_073699177.1"/>
</dbReference>
<comment type="caution">
    <text evidence="2">The sequence shown here is derived from an EMBL/GenBank/DDBJ whole genome shotgun (WGS) entry which is preliminary data.</text>
</comment>
<organism evidence="2 3">
    <name type="scientific">Trichoderma ghanense</name>
    <dbReference type="NCBI Taxonomy" id="65468"/>
    <lineage>
        <taxon>Eukaryota</taxon>
        <taxon>Fungi</taxon>
        <taxon>Dikarya</taxon>
        <taxon>Ascomycota</taxon>
        <taxon>Pezizomycotina</taxon>
        <taxon>Sordariomycetes</taxon>
        <taxon>Hypocreomycetidae</taxon>
        <taxon>Hypocreales</taxon>
        <taxon>Hypocreaceae</taxon>
        <taxon>Trichoderma</taxon>
    </lineage>
</organism>
<name>A0ABY2HE36_9HYPO</name>
<dbReference type="EMBL" id="PPTA01000002">
    <property type="protein sequence ID" value="TFB05777.1"/>
    <property type="molecule type" value="Genomic_DNA"/>
</dbReference>